<keyword evidence="4 6" id="KW-0067">ATP-binding</keyword>
<dbReference type="GO" id="GO:0000725">
    <property type="term" value="P:recombinational repair"/>
    <property type="evidence" value="ECO:0007669"/>
    <property type="project" value="TreeGrafter"/>
</dbReference>
<dbReference type="RefSeq" id="WP_078022730.1">
    <property type="nucleotide sequence ID" value="NZ_JADPGM010000012.1"/>
</dbReference>
<dbReference type="InterPro" id="IPR014016">
    <property type="entry name" value="UvrD-like_ATP-bd"/>
</dbReference>
<evidence type="ECO:0000313" key="8">
    <source>
        <dbReference type="EMBL" id="OOO63717.1"/>
    </source>
</evidence>
<gene>
    <name evidence="8" type="ORF">BS637_01430</name>
    <name evidence="9" type="ORF">BS638_05030</name>
</gene>
<dbReference type="InterPro" id="IPR000212">
    <property type="entry name" value="DNA_helicase_UvrD/REP"/>
</dbReference>
<organism evidence="9 11">
    <name type="scientific">Clostridium tepidum</name>
    <dbReference type="NCBI Taxonomy" id="1962263"/>
    <lineage>
        <taxon>Bacteria</taxon>
        <taxon>Bacillati</taxon>
        <taxon>Bacillota</taxon>
        <taxon>Clostridia</taxon>
        <taxon>Eubacteriales</taxon>
        <taxon>Clostridiaceae</taxon>
        <taxon>Clostridium</taxon>
    </lineage>
</organism>
<keyword evidence="2 6" id="KW-0378">Hydrolase</keyword>
<keyword evidence="1 6" id="KW-0547">Nucleotide-binding</keyword>
<sequence>MSDKILHIDITDEDIKWAESILPGISFDDCRKEILKNLESVDIHACPGSGKTTLLVAKLAILAKKWTYSNKGICVLSHTNVAREEIQERLGKLDVGKKLLSYPHFIGTFQSFLHTFISIPILKSMGTTVSIVDTDFVTERRWNALRYTRWLESKYKNKDVCDPIGFPNVFDVTCDEDSNTYKDLKRVARESRKRGEFTFREMELLACKAIEKRKVISDIIQSRFPILFIDEAQDTRAEIWNMIEMLYKDNRNKSIYQAYGDENQAIFDSIGVTNEVNVFPRENSLQMLNSKRFGNEIASFANCVAIDKRKMVGEAKTFKKNNIKHTVFLFDEGMEEKVIEAYANFILESFTDNELLENEKYGCHVLGMVHKLKETEEPEHAMRVSNYFKAYNPDCKKNNPSKLIDYFYIANERFLASHELSTKIEYISKGILKLIKKHPKKEVKSSSNAFKSLIDTVEDFNKISIRKSLLDIISTSWHSENEWKEVVKKILTVFKDIINQEEALVSDFIEWYAEESITYEEEYRNIPNQMIFSKDGRNVNIKFGSIHSAKGRTHLATLVVETSYYDYNMKSILPWIIGKNGRDNARNRTRLKCQYVAMTRAKGLLCLAIPKNLVTEKQCQELKDLGWNIEKVIEKSNY</sequence>
<dbReference type="SUPFAM" id="SSF52540">
    <property type="entry name" value="P-loop containing nucleoside triphosphate hydrolases"/>
    <property type="match status" value="1"/>
</dbReference>
<protein>
    <recommendedName>
        <fullName evidence="7">UvrD-like helicase ATP-binding domain-containing protein</fullName>
    </recommendedName>
</protein>
<reference evidence="8 10" key="1">
    <citation type="submission" date="2016-12" db="EMBL/GenBank/DDBJ databases">
        <title>Clostridium tepidum sp. nov., a close relative of Clostridium sporogenes and Clostridium botulinum Group I.</title>
        <authorList>
            <person name="Dobritsa A.P."/>
            <person name="Kutumbaka K."/>
            <person name="Werner K."/>
            <person name="Samadpour M."/>
        </authorList>
    </citation>
    <scope>NUCLEOTIDE SEQUENCE [LARGE SCALE GENOMIC DNA]</scope>
    <source>
        <strain evidence="8 10">PE</strain>
    </source>
</reference>
<dbReference type="PANTHER" id="PTHR11070">
    <property type="entry name" value="UVRD / RECB / PCRA DNA HELICASE FAMILY MEMBER"/>
    <property type="match status" value="1"/>
</dbReference>
<evidence type="ECO:0000313" key="10">
    <source>
        <dbReference type="Proteomes" id="UP000190206"/>
    </source>
</evidence>
<comment type="caution">
    <text evidence="9">The sequence shown here is derived from an EMBL/GenBank/DDBJ whole genome shotgun (WGS) entry which is preliminary data.</text>
</comment>
<evidence type="ECO:0000256" key="6">
    <source>
        <dbReference type="PROSITE-ProRule" id="PRU00560"/>
    </source>
</evidence>
<accession>A0A1S9IE29</accession>
<evidence type="ECO:0000313" key="9">
    <source>
        <dbReference type="EMBL" id="OOO68505.1"/>
    </source>
</evidence>
<evidence type="ECO:0000256" key="3">
    <source>
        <dbReference type="ARBA" id="ARBA00022806"/>
    </source>
</evidence>
<evidence type="ECO:0000256" key="4">
    <source>
        <dbReference type="ARBA" id="ARBA00022840"/>
    </source>
</evidence>
<dbReference type="GO" id="GO:0043138">
    <property type="term" value="F:3'-5' DNA helicase activity"/>
    <property type="evidence" value="ECO:0007669"/>
    <property type="project" value="TreeGrafter"/>
</dbReference>
<dbReference type="GO" id="GO:0003677">
    <property type="term" value="F:DNA binding"/>
    <property type="evidence" value="ECO:0007669"/>
    <property type="project" value="UniProtKB-KW"/>
</dbReference>
<dbReference type="EMBL" id="MRAE01000008">
    <property type="protein sequence ID" value="OOO68505.1"/>
    <property type="molecule type" value="Genomic_DNA"/>
</dbReference>
<dbReference type="AlphaFoldDB" id="A0A1S9IE29"/>
<dbReference type="Gene3D" id="3.40.50.300">
    <property type="entry name" value="P-loop containing nucleotide triphosphate hydrolases"/>
    <property type="match status" value="1"/>
</dbReference>
<dbReference type="EMBL" id="MRAD01000001">
    <property type="protein sequence ID" value="OOO63717.1"/>
    <property type="molecule type" value="Genomic_DNA"/>
</dbReference>
<dbReference type="PROSITE" id="PS51198">
    <property type="entry name" value="UVRD_HELICASE_ATP_BIND"/>
    <property type="match status" value="1"/>
</dbReference>
<reference evidence="9 11" key="2">
    <citation type="submission" date="2016-12" db="EMBL/GenBank/DDBJ databases">
        <title>Clostridium tepidum sp. nov., a close relative of Clostridium sporogenes and Clostridium botulinum Group I.</title>
        <authorList>
            <person name="Dobritsa A.P."/>
            <person name="Kutumbaka K.K."/>
            <person name="Werner K."/>
            <person name="Wiedmann M."/>
            <person name="Asmus A."/>
            <person name="Samadpour M."/>
        </authorList>
    </citation>
    <scope>NUCLEOTIDE SEQUENCE [LARGE SCALE GENOMIC DNA]</scope>
    <source>
        <strain evidence="9 11">IEH 97212</strain>
    </source>
</reference>
<keyword evidence="3 6" id="KW-0347">Helicase</keyword>
<dbReference type="GO" id="GO:0016787">
    <property type="term" value="F:hydrolase activity"/>
    <property type="evidence" value="ECO:0007669"/>
    <property type="project" value="UniProtKB-UniRule"/>
</dbReference>
<evidence type="ECO:0000256" key="1">
    <source>
        <dbReference type="ARBA" id="ARBA00022741"/>
    </source>
</evidence>
<proteinExistence type="predicted"/>
<evidence type="ECO:0000259" key="7">
    <source>
        <dbReference type="PROSITE" id="PS51198"/>
    </source>
</evidence>
<dbReference type="PANTHER" id="PTHR11070:SF2">
    <property type="entry name" value="ATP-DEPENDENT DNA HELICASE SRS2"/>
    <property type="match status" value="1"/>
</dbReference>
<evidence type="ECO:0000256" key="2">
    <source>
        <dbReference type="ARBA" id="ARBA00022801"/>
    </source>
</evidence>
<dbReference type="Proteomes" id="UP000190256">
    <property type="component" value="Unassembled WGS sequence"/>
</dbReference>
<dbReference type="Proteomes" id="UP000190206">
    <property type="component" value="Unassembled WGS sequence"/>
</dbReference>
<dbReference type="InterPro" id="IPR027417">
    <property type="entry name" value="P-loop_NTPase"/>
</dbReference>
<evidence type="ECO:0000256" key="5">
    <source>
        <dbReference type="ARBA" id="ARBA00023125"/>
    </source>
</evidence>
<dbReference type="STRING" id="1962263.BS637_01430"/>
<keyword evidence="10" id="KW-1185">Reference proteome</keyword>
<dbReference type="InterPro" id="IPR013986">
    <property type="entry name" value="DExx_box_DNA_helicase_dom_sf"/>
</dbReference>
<dbReference type="GO" id="GO:0005524">
    <property type="term" value="F:ATP binding"/>
    <property type="evidence" value="ECO:0007669"/>
    <property type="project" value="UniProtKB-UniRule"/>
</dbReference>
<dbReference type="Gene3D" id="1.10.10.160">
    <property type="match status" value="1"/>
</dbReference>
<keyword evidence="5" id="KW-0238">DNA-binding</keyword>
<feature type="binding site" evidence="6">
    <location>
        <begin position="45"/>
        <end position="52"/>
    </location>
    <ligand>
        <name>ATP</name>
        <dbReference type="ChEBI" id="CHEBI:30616"/>
    </ligand>
</feature>
<dbReference type="Pfam" id="PF00580">
    <property type="entry name" value="UvrD-helicase"/>
    <property type="match status" value="1"/>
</dbReference>
<dbReference type="OrthoDB" id="9765670at2"/>
<feature type="domain" description="UvrD-like helicase ATP-binding" evidence="7">
    <location>
        <begin position="24"/>
        <end position="321"/>
    </location>
</feature>
<name>A0A1S9IE29_9CLOT</name>
<evidence type="ECO:0000313" key="11">
    <source>
        <dbReference type="Proteomes" id="UP000190256"/>
    </source>
</evidence>